<evidence type="ECO:0000313" key="8">
    <source>
        <dbReference type="Proteomes" id="UP000694426"/>
    </source>
</evidence>
<reference evidence="7" key="1">
    <citation type="submission" date="2025-08" db="UniProtKB">
        <authorList>
            <consortium name="Ensembl"/>
        </authorList>
    </citation>
    <scope>IDENTIFICATION</scope>
</reference>
<dbReference type="Gene3D" id="1.20.1250.20">
    <property type="entry name" value="MFS general substrate transporter like domains"/>
    <property type="match status" value="2"/>
</dbReference>
<evidence type="ECO:0000313" key="7">
    <source>
        <dbReference type="Ensembl" id="ENSABRP00000024412.1"/>
    </source>
</evidence>
<dbReference type="Ensembl" id="ENSABRT00000034283.1">
    <property type="protein sequence ID" value="ENSABRP00000024412.1"/>
    <property type="gene ID" value="ENSABRG00000020486.1"/>
</dbReference>
<dbReference type="SUPFAM" id="SSF103473">
    <property type="entry name" value="MFS general substrate transporter"/>
    <property type="match status" value="1"/>
</dbReference>
<gene>
    <name evidence="7" type="primary">SLC22A13</name>
</gene>
<sequence>MVPNLPHYCNTSWIRAVGPNLTEEEQLNLTVPRDADGAYEQCSMYSPVDWDLGSIVAYGLNATEKCSSGWVYPSAQQPSLLTEFDLVCDRKDLNDISQSVYMLGLFLGAMIFGPLSDRIGRRPVLLISIFLQGFFGVGIAFVPHFYVYMAFRCVVGASVSGINMTLLALATEWVGVSYRPRAVLITHCCFAIGQMILAGLSYGIRNWRLLEIAGSAPMFTQAKSGSFLDLFRKKHLRKVTLIMSCAWFVNSLVYYGLSLNVTNFGLDIYLTQLAFGAVEIPARLGCIFLLQWFGRRKSQAGTLLLSGLVCLIIAGIPEDQPVAITVLATIGKFAASASFSSSYVYSAELFPTVIRQSGVGLCSMAARVAGIIAPLIRLLEQYHRAVPMAIFGSGAQEQSEQPHASAPTSVCGVEVSGSPSLSFEQRTLLQKGMQQGMAEEVRRSISAAAASLYVSVLMRPHLQPQPGPITLLQSEEILCVKDKAQNEYCLQACWAWTWNIPAFKTPFTTAQNNWKQKDATNLSDQHSPGNKTNAVSFEEAAL</sequence>
<proteinExistence type="predicted"/>
<keyword evidence="8" id="KW-1185">Reference proteome</keyword>
<dbReference type="InterPro" id="IPR036259">
    <property type="entry name" value="MFS_trans_sf"/>
</dbReference>
<dbReference type="AlphaFoldDB" id="A0A8B9CUZ6"/>
<name>A0A8B9CUZ6_9AVES</name>
<organism evidence="7 8">
    <name type="scientific">Anser brachyrhynchus</name>
    <name type="common">Pink-footed goose</name>
    <dbReference type="NCBI Taxonomy" id="132585"/>
    <lineage>
        <taxon>Eukaryota</taxon>
        <taxon>Metazoa</taxon>
        <taxon>Chordata</taxon>
        <taxon>Craniata</taxon>
        <taxon>Vertebrata</taxon>
        <taxon>Euteleostomi</taxon>
        <taxon>Archelosauria</taxon>
        <taxon>Archosauria</taxon>
        <taxon>Dinosauria</taxon>
        <taxon>Saurischia</taxon>
        <taxon>Theropoda</taxon>
        <taxon>Coelurosauria</taxon>
        <taxon>Aves</taxon>
        <taxon>Neognathae</taxon>
        <taxon>Galloanserae</taxon>
        <taxon>Anseriformes</taxon>
        <taxon>Anatidae</taxon>
        <taxon>Anserinae</taxon>
        <taxon>Anser</taxon>
    </lineage>
</organism>
<feature type="transmembrane region" description="Helical" evidence="6">
    <location>
        <begin position="122"/>
        <end position="142"/>
    </location>
</feature>
<keyword evidence="4 6" id="KW-0472">Membrane</keyword>
<dbReference type="Pfam" id="PF07690">
    <property type="entry name" value="MFS_1"/>
    <property type="match status" value="1"/>
</dbReference>
<dbReference type="GO" id="GO:0090416">
    <property type="term" value="F:nicotinate transmembrane transporter activity"/>
    <property type="evidence" value="ECO:0007669"/>
    <property type="project" value="Ensembl"/>
</dbReference>
<evidence type="ECO:0000256" key="6">
    <source>
        <dbReference type="SAM" id="Phobius"/>
    </source>
</evidence>
<feature type="transmembrane region" description="Helical" evidence="6">
    <location>
        <begin position="358"/>
        <end position="379"/>
    </location>
</feature>
<evidence type="ECO:0000256" key="5">
    <source>
        <dbReference type="SAM" id="MobiDB-lite"/>
    </source>
</evidence>
<evidence type="ECO:0000256" key="3">
    <source>
        <dbReference type="ARBA" id="ARBA00022989"/>
    </source>
</evidence>
<feature type="transmembrane region" description="Helical" evidence="6">
    <location>
        <begin position="322"/>
        <end position="346"/>
    </location>
</feature>
<feature type="transmembrane region" description="Helical" evidence="6">
    <location>
        <begin position="100"/>
        <end position="116"/>
    </location>
</feature>
<evidence type="ECO:0000256" key="2">
    <source>
        <dbReference type="ARBA" id="ARBA00022692"/>
    </source>
</evidence>
<dbReference type="GO" id="GO:0045922">
    <property type="term" value="P:negative regulation of fatty acid metabolic process"/>
    <property type="evidence" value="ECO:0007669"/>
    <property type="project" value="Ensembl"/>
</dbReference>
<protein>
    <submittedName>
        <fullName evidence="7">Solute carrier family 22 member 13</fullName>
    </submittedName>
</protein>
<comment type="subcellular location">
    <subcellularLocation>
        <location evidence="1">Membrane</location>
        <topology evidence="1">Multi-pass membrane protein</topology>
    </subcellularLocation>
</comment>
<dbReference type="Proteomes" id="UP000694426">
    <property type="component" value="Unplaced"/>
</dbReference>
<dbReference type="GO" id="GO:0005794">
    <property type="term" value="C:Golgi apparatus"/>
    <property type="evidence" value="ECO:0007669"/>
    <property type="project" value="Ensembl"/>
</dbReference>
<feature type="region of interest" description="Disordered" evidence="5">
    <location>
        <begin position="519"/>
        <end position="542"/>
    </location>
</feature>
<keyword evidence="2 6" id="KW-0812">Transmembrane</keyword>
<dbReference type="GO" id="GO:0015143">
    <property type="term" value="F:urate transmembrane transporter activity"/>
    <property type="evidence" value="ECO:0007669"/>
    <property type="project" value="Ensembl"/>
</dbReference>
<keyword evidence="3 6" id="KW-1133">Transmembrane helix</keyword>
<evidence type="ECO:0000256" key="1">
    <source>
        <dbReference type="ARBA" id="ARBA00004141"/>
    </source>
</evidence>
<dbReference type="InterPro" id="IPR011701">
    <property type="entry name" value="MFS"/>
</dbReference>
<feature type="transmembrane region" description="Helical" evidence="6">
    <location>
        <begin position="239"/>
        <end position="257"/>
    </location>
</feature>
<reference evidence="7" key="2">
    <citation type="submission" date="2025-09" db="UniProtKB">
        <authorList>
            <consortium name="Ensembl"/>
        </authorList>
    </citation>
    <scope>IDENTIFICATION</scope>
</reference>
<feature type="transmembrane region" description="Helical" evidence="6">
    <location>
        <begin position="269"/>
        <end position="293"/>
    </location>
</feature>
<feature type="transmembrane region" description="Helical" evidence="6">
    <location>
        <begin position="300"/>
        <end position="316"/>
    </location>
</feature>
<feature type="compositionally biased region" description="Polar residues" evidence="5">
    <location>
        <begin position="519"/>
        <end position="535"/>
    </location>
</feature>
<dbReference type="GO" id="GO:0002854">
    <property type="term" value="P:positive regulation of T cell mediated cytotoxicity directed against tumor cell target"/>
    <property type="evidence" value="ECO:0007669"/>
    <property type="project" value="Ensembl"/>
</dbReference>
<feature type="transmembrane region" description="Helical" evidence="6">
    <location>
        <begin position="182"/>
        <end position="204"/>
    </location>
</feature>
<dbReference type="GO" id="GO:0016324">
    <property type="term" value="C:apical plasma membrane"/>
    <property type="evidence" value="ECO:0007669"/>
    <property type="project" value="Ensembl"/>
</dbReference>
<dbReference type="PANTHER" id="PTHR24064">
    <property type="entry name" value="SOLUTE CARRIER FAMILY 22 MEMBER"/>
    <property type="match status" value="1"/>
</dbReference>
<dbReference type="GO" id="GO:0005783">
    <property type="term" value="C:endoplasmic reticulum"/>
    <property type="evidence" value="ECO:0007669"/>
    <property type="project" value="Ensembl"/>
</dbReference>
<evidence type="ECO:0000256" key="4">
    <source>
        <dbReference type="ARBA" id="ARBA00023136"/>
    </source>
</evidence>
<dbReference type="GeneTree" id="ENSGT00940000154607"/>
<accession>A0A8B9CUZ6</accession>
<feature type="transmembrane region" description="Helical" evidence="6">
    <location>
        <begin position="149"/>
        <end position="170"/>
    </location>
</feature>